<feature type="domain" description="Solute-binding protein family 3/N-terminal" evidence="1">
    <location>
        <begin position="21"/>
        <end position="243"/>
    </location>
</feature>
<dbReference type="AlphaFoldDB" id="A0A401FZH2"/>
<dbReference type="PANTHER" id="PTHR38834">
    <property type="entry name" value="PERIPLASMIC SUBSTRATE BINDING PROTEIN FAMILY 3"/>
    <property type="match status" value="1"/>
</dbReference>
<keyword evidence="3" id="KW-1185">Reference proteome</keyword>
<sequence>MINIFIMLIFFLPVCAAAEKVVFVSVEKDIPPNMYQEDGELKGIYIDIIRQACKKLDIDPDFRLYPWKRCVKYVKDGRAEAIFPPIRTEKRAEFLYFPSEPMADKKIVVFALKEDHIKIERLADLKGKLVGVNDGYSYGSEFDSFPGLKKDYSRNIDMQVKKLVHHRMDVAVAVEAPFRFFSKKSGFSRKVEVVYTVSEESSYVAFSKTMGEKGKLLSEKFGLILKQLKKEGVVRKIRDDYLK</sequence>
<organism evidence="2 3">
    <name type="scientific">Desulfonema ishimotonii</name>
    <dbReference type="NCBI Taxonomy" id="45657"/>
    <lineage>
        <taxon>Bacteria</taxon>
        <taxon>Pseudomonadati</taxon>
        <taxon>Thermodesulfobacteriota</taxon>
        <taxon>Desulfobacteria</taxon>
        <taxon>Desulfobacterales</taxon>
        <taxon>Desulfococcaceae</taxon>
        <taxon>Desulfonema</taxon>
    </lineage>
</organism>
<reference evidence="3" key="1">
    <citation type="submission" date="2017-11" db="EMBL/GenBank/DDBJ databases">
        <authorList>
            <person name="Watanabe M."/>
            <person name="Kojima H."/>
        </authorList>
    </citation>
    <scope>NUCLEOTIDE SEQUENCE [LARGE SCALE GENOMIC DNA]</scope>
    <source>
        <strain evidence="3">Tokyo 01</strain>
    </source>
</reference>
<evidence type="ECO:0000313" key="2">
    <source>
        <dbReference type="EMBL" id="GBC62365.1"/>
    </source>
</evidence>
<dbReference type="Proteomes" id="UP000288096">
    <property type="component" value="Unassembled WGS sequence"/>
</dbReference>
<dbReference type="PANTHER" id="PTHR38834:SF3">
    <property type="entry name" value="SOLUTE-BINDING PROTEIN FAMILY 3_N-TERMINAL DOMAIN-CONTAINING PROTEIN"/>
    <property type="match status" value="1"/>
</dbReference>
<accession>A0A401FZH2</accession>
<dbReference type="EMBL" id="BEXT01000001">
    <property type="protein sequence ID" value="GBC62365.1"/>
    <property type="molecule type" value="Genomic_DNA"/>
</dbReference>
<proteinExistence type="predicted"/>
<comment type="caution">
    <text evidence="2">The sequence shown here is derived from an EMBL/GenBank/DDBJ whole genome shotgun (WGS) entry which is preliminary data.</text>
</comment>
<dbReference type="InterPro" id="IPR001638">
    <property type="entry name" value="Solute-binding_3/MltF_N"/>
</dbReference>
<dbReference type="SMART" id="SM00062">
    <property type="entry name" value="PBPb"/>
    <property type="match status" value="1"/>
</dbReference>
<protein>
    <submittedName>
        <fullName evidence="2">Amino acid ABC transporter</fullName>
    </submittedName>
</protein>
<dbReference type="SUPFAM" id="SSF53850">
    <property type="entry name" value="Periplasmic binding protein-like II"/>
    <property type="match status" value="1"/>
</dbReference>
<gene>
    <name evidence="2" type="ORF">DENIS_3337</name>
</gene>
<dbReference type="Pfam" id="PF00497">
    <property type="entry name" value="SBP_bac_3"/>
    <property type="match status" value="1"/>
</dbReference>
<dbReference type="Gene3D" id="3.40.190.10">
    <property type="entry name" value="Periplasmic binding protein-like II"/>
    <property type="match status" value="2"/>
</dbReference>
<name>A0A401FZH2_9BACT</name>
<evidence type="ECO:0000259" key="1">
    <source>
        <dbReference type="SMART" id="SM00062"/>
    </source>
</evidence>
<reference evidence="3" key="2">
    <citation type="submission" date="2019-01" db="EMBL/GenBank/DDBJ databases">
        <title>Genome sequence of Desulfonema ishimotonii strain Tokyo 01.</title>
        <authorList>
            <person name="Fukui M."/>
        </authorList>
    </citation>
    <scope>NUCLEOTIDE SEQUENCE [LARGE SCALE GENOMIC DNA]</scope>
    <source>
        <strain evidence="3">Tokyo 01</strain>
    </source>
</reference>
<evidence type="ECO:0000313" key="3">
    <source>
        <dbReference type="Proteomes" id="UP000288096"/>
    </source>
</evidence>